<dbReference type="Proteomes" id="UP000093432">
    <property type="component" value="Unassembled WGS sequence"/>
</dbReference>
<feature type="domain" description="DUF218" evidence="2">
    <location>
        <begin position="36"/>
        <end position="161"/>
    </location>
</feature>
<accession>A0A1B8ZFC3</accession>
<dbReference type="EMBL" id="MAYG01000023">
    <property type="protein sequence ID" value="OCA70310.1"/>
    <property type="molecule type" value="Genomic_DNA"/>
</dbReference>
<comment type="caution">
    <text evidence="3">The sequence shown here is derived from an EMBL/GenBank/DDBJ whole genome shotgun (WGS) entry which is preliminary data.</text>
</comment>
<dbReference type="InterPro" id="IPR051599">
    <property type="entry name" value="Cell_Envelope_Assoc"/>
</dbReference>
<dbReference type="Gene3D" id="3.40.50.620">
    <property type="entry name" value="HUPs"/>
    <property type="match status" value="1"/>
</dbReference>
<dbReference type="CDD" id="cd06259">
    <property type="entry name" value="YdcF-like"/>
    <property type="match status" value="1"/>
</dbReference>
<dbReference type="InterPro" id="IPR014729">
    <property type="entry name" value="Rossmann-like_a/b/a_fold"/>
</dbReference>
<evidence type="ECO:0000259" key="2">
    <source>
        <dbReference type="Pfam" id="PF02698"/>
    </source>
</evidence>
<evidence type="ECO:0000256" key="1">
    <source>
        <dbReference type="SAM" id="Phobius"/>
    </source>
</evidence>
<dbReference type="OrthoDB" id="9782395at2"/>
<evidence type="ECO:0000313" key="4">
    <source>
        <dbReference type="Proteomes" id="UP000093432"/>
    </source>
</evidence>
<name>A0A1B8ZFC3_9FLAO</name>
<keyword evidence="1" id="KW-1133">Transmembrane helix</keyword>
<dbReference type="InterPro" id="IPR003848">
    <property type="entry name" value="DUF218"/>
</dbReference>
<dbReference type="AlphaFoldDB" id="A0A1B8ZFC3"/>
<dbReference type="STRING" id="651561.BBI00_20795"/>
<dbReference type="Pfam" id="PF02698">
    <property type="entry name" value="DUF218"/>
    <property type="match status" value="1"/>
</dbReference>
<proteinExistence type="predicted"/>
<dbReference type="PANTHER" id="PTHR30336:SF20">
    <property type="entry name" value="DUF218 DOMAIN-CONTAINING PROTEIN"/>
    <property type="match status" value="1"/>
</dbReference>
<dbReference type="PANTHER" id="PTHR30336">
    <property type="entry name" value="INNER MEMBRANE PROTEIN, PROBABLE PERMEASE"/>
    <property type="match status" value="1"/>
</dbReference>
<keyword evidence="1" id="KW-0812">Transmembrane</keyword>
<organism evidence="3 4">
    <name type="scientific">Chryseobacterium arthrosphaerae</name>
    <dbReference type="NCBI Taxonomy" id="651561"/>
    <lineage>
        <taxon>Bacteria</taxon>
        <taxon>Pseudomonadati</taxon>
        <taxon>Bacteroidota</taxon>
        <taxon>Flavobacteriia</taxon>
        <taxon>Flavobacteriales</taxon>
        <taxon>Weeksellaceae</taxon>
        <taxon>Chryseobacterium group</taxon>
        <taxon>Chryseobacterium</taxon>
    </lineage>
</organism>
<dbReference type="GO" id="GO:0005886">
    <property type="term" value="C:plasma membrane"/>
    <property type="evidence" value="ECO:0007669"/>
    <property type="project" value="TreeGrafter"/>
</dbReference>
<keyword evidence="1" id="KW-0472">Membrane</keyword>
<protein>
    <recommendedName>
        <fullName evidence="2">DUF218 domain-containing protein</fullName>
    </recommendedName>
</protein>
<evidence type="ECO:0000313" key="3">
    <source>
        <dbReference type="EMBL" id="OCA70310.1"/>
    </source>
</evidence>
<feature type="transmembrane region" description="Helical" evidence="1">
    <location>
        <begin position="7"/>
        <end position="25"/>
    </location>
</feature>
<gene>
    <name evidence="3" type="ORF">BBI00_20795</name>
</gene>
<sequence>MKNKLKYIFLLPVLWFFIHCVYIIADGLIDRQGKADVAVVLGNKVNEDGTLSDRLAARMDQSITLYTSGRVKKILVSGGLGKEGYWEGNKMEEYLVKKNIPKKDIIVDNNGNNTEMTVKNAIRICDSLHFKKVISVSQYYHQTRIKKLFKKSQFHAIESSSPQYFEIRDFYSIFREFFAYYFG</sequence>
<reference evidence="4" key="1">
    <citation type="submission" date="2016-07" db="EMBL/GenBank/DDBJ databases">
        <authorList>
            <person name="Florea S."/>
            <person name="Webb J.S."/>
            <person name="Jaromczyk J."/>
            <person name="Schardl C.L."/>
        </authorList>
    </citation>
    <scope>NUCLEOTIDE SEQUENCE [LARGE SCALE GENOMIC DNA]</scope>
    <source>
        <strain evidence="4">CC-VM-7</strain>
    </source>
</reference>